<dbReference type="PANTHER" id="PTHR47338:SF5">
    <property type="entry name" value="ZN(II)2CYS6 TRANSCRIPTION FACTOR (EUROFUNG)"/>
    <property type="match status" value="1"/>
</dbReference>
<protein>
    <submittedName>
        <fullName evidence="8">Zn(2)-C6 fungal-specific transcription factor</fullName>
    </submittedName>
</protein>
<evidence type="ECO:0000256" key="2">
    <source>
        <dbReference type="ARBA" id="ARBA00022723"/>
    </source>
</evidence>
<dbReference type="GO" id="GO:0000981">
    <property type="term" value="F:DNA-binding transcription factor activity, RNA polymerase II-specific"/>
    <property type="evidence" value="ECO:0007669"/>
    <property type="project" value="InterPro"/>
</dbReference>
<dbReference type="InterPro" id="IPR007219">
    <property type="entry name" value="XnlR_reg_dom"/>
</dbReference>
<keyword evidence="5" id="KW-0539">Nucleus</keyword>
<evidence type="ECO:0000256" key="5">
    <source>
        <dbReference type="ARBA" id="ARBA00023242"/>
    </source>
</evidence>
<dbReference type="SMART" id="SM00066">
    <property type="entry name" value="GAL4"/>
    <property type="match status" value="1"/>
</dbReference>
<dbReference type="Pfam" id="PF00172">
    <property type="entry name" value="Zn_clus"/>
    <property type="match status" value="1"/>
</dbReference>
<proteinExistence type="predicted"/>
<gene>
    <name evidence="8" type="ORF">FB192DRAFT_1358972</name>
</gene>
<evidence type="ECO:0000256" key="6">
    <source>
        <dbReference type="SAM" id="MobiDB-lite"/>
    </source>
</evidence>
<evidence type="ECO:0000256" key="3">
    <source>
        <dbReference type="ARBA" id="ARBA00023015"/>
    </source>
</evidence>
<feature type="compositionally biased region" description="Low complexity" evidence="6">
    <location>
        <begin position="627"/>
        <end position="638"/>
    </location>
</feature>
<feature type="compositionally biased region" description="Low complexity" evidence="6">
    <location>
        <begin position="580"/>
        <end position="611"/>
    </location>
</feature>
<feature type="domain" description="Zn(2)-C6 fungal-type" evidence="7">
    <location>
        <begin position="31"/>
        <end position="61"/>
    </location>
</feature>
<evidence type="ECO:0000256" key="4">
    <source>
        <dbReference type="ARBA" id="ARBA00023163"/>
    </source>
</evidence>
<comment type="subcellular location">
    <subcellularLocation>
        <location evidence="1">Nucleus</location>
    </subcellularLocation>
</comment>
<dbReference type="GO" id="GO:0005634">
    <property type="term" value="C:nucleus"/>
    <property type="evidence" value="ECO:0007669"/>
    <property type="project" value="UniProtKB-SubCell"/>
</dbReference>
<dbReference type="AlphaFoldDB" id="A0A8H4F4I5"/>
<feature type="region of interest" description="Disordered" evidence="6">
    <location>
        <begin position="1"/>
        <end position="23"/>
    </location>
</feature>
<keyword evidence="3" id="KW-0805">Transcription regulation</keyword>
<evidence type="ECO:0000259" key="7">
    <source>
        <dbReference type="PROSITE" id="PS50048"/>
    </source>
</evidence>
<feature type="region of interest" description="Disordered" evidence="6">
    <location>
        <begin position="95"/>
        <end position="136"/>
    </location>
</feature>
<organism evidence="8 9">
    <name type="scientific">Mucor circinelloides f. lusitanicus</name>
    <name type="common">Mucor racemosus var. lusitanicus</name>
    <dbReference type="NCBI Taxonomy" id="29924"/>
    <lineage>
        <taxon>Eukaryota</taxon>
        <taxon>Fungi</taxon>
        <taxon>Fungi incertae sedis</taxon>
        <taxon>Mucoromycota</taxon>
        <taxon>Mucoromycotina</taxon>
        <taxon>Mucoromycetes</taxon>
        <taxon>Mucorales</taxon>
        <taxon>Mucorineae</taxon>
        <taxon>Mucoraceae</taxon>
        <taxon>Mucor</taxon>
    </lineage>
</organism>
<dbReference type="Proteomes" id="UP000469890">
    <property type="component" value="Unassembled WGS sequence"/>
</dbReference>
<dbReference type="PROSITE" id="PS50048">
    <property type="entry name" value="ZN2_CY6_FUNGAL_2"/>
    <property type="match status" value="1"/>
</dbReference>
<name>A0A8H4F4I5_MUCCL</name>
<keyword evidence="2" id="KW-0479">Metal-binding</keyword>
<reference evidence="8 9" key="1">
    <citation type="submission" date="2019-09" db="EMBL/GenBank/DDBJ databases">
        <authorList>
            <consortium name="DOE Joint Genome Institute"/>
            <person name="Mondo S.J."/>
            <person name="Navarro-Mendoza M.I."/>
            <person name="Perez-Arques C."/>
            <person name="Panchal S."/>
            <person name="Nicolas F.E."/>
            <person name="Ganguly P."/>
            <person name="Pangilinan J."/>
            <person name="Grigoriev I."/>
            <person name="Heitman J."/>
            <person name="Sanya K."/>
            <person name="Garre V."/>
        </authorList>
    </citation>
    <scope>NUCLEOTIDE SEQUENCE [LARGE SCALE GENOMIC DNA]</scope>
    <source>
        <strain evidence="8 9">MU402</strain>
    </source>
</reference>
<dbReference type="GO" id="GO:0003677">
    <property type="term" value="F:DNA binding"/>
    <property type="evidence" value="ECO:0007669"/>
    <property type="project" value="InterPro"/>
</dbReference>
<evidence type="ECO:0000313" key="9">
    <source>
        <dbReference type="Proteomes" id="UP000469890"/>
    </source>
</evidence>
<dbReference type="Pfam" id="PF04082">
    <property type="entry name" value="Fungal_trans"/>
    <property type="match status" value="1"/>
</dbReference>
<keyword evidence="4" id="KW-0804">Transcription</keyword>
<dbReference type="CDD" id="cd00067">
    <property type="entry name" value="GAL4"/>
    <property type="match status" value="1"/>
</dbReference>
<dbReference type="CDD" id="cd12148">
    <property type="entry name" value="fungal_TF_MHR"/>
    <property type="match status" value="1"/>
</dbReference>
<feature type="compositionally biased region" description="Pro residues" evidence="6">
    <location>
        <begin position="616"/>
        <end position="626"/>
    </location>
</feature>
<dbReference type="Gene3D" id="4.10.240.10">
    <property type="entry name" value="Zn(2)-C6 fungal-type DNA-binding domain"/>
    <property type="match status" value="1"/>
</dbReference>
<sequence>MDTHKPMSPTTSPSGRKTKDASQIKRRITQACILCRKKKIKCDGAKPECVHCQDANLQCQYTEYKKRGPHKGYVRLLEERLVQLERRLTNAGAEVPPPISITSPTQQHYSSNSTVKTEASSSTLITNKQQEEDDDFPPPEIVTHLIDLFFQYLNSVFPFVHRARLKQSIQEGTVSKPLLWGVMAIAARFSDHPSIKTDPPYWAGEKFAMKATSLINAALLEPTIPNLQFWGIMSCLEYGRASGSKAWIYGGIAVRICQELGLNKEETLATPILAVDGSIDHVAMALRRRIFWSTLCIDKFASTSTNRPQGFDIGEYDVEPPTLSESRLLRDPLQGFTLDRLVIASDPLMDVIPYYLRVLERFGEIAKYMSRATTAGATVAWPPINEFSELDAKMRQWREDLPEAYQFTPANIQKYRDTASQNYLNFWICSHAMYCTGMLALHRGSLAYSDLTVTELSQDIYDRIQASIRACKANVEIAMDVFKALRDICGWNVLPYMGYCAYIFSTVLMTSAFSSDPVSYQKSSAGLAILFDTIKLLGAYWPMSERLSLTTRDMLSAHSRLYDVQEQEYNYEASRMNHTMQQHQQPPRQQQMMQMQQHHPLQPPASMQQSPHPHHPQAPPPPPPPTQQQTPQHQLSSPDVDSLASISTVETSNIPPTSSSMSYSSYVSNNSLMPIQAQPQPPEQSQQQQPLGSYQQLQQGSMNNSDIDFNSCEFLYDSALFGQIIFDTSKGGSDVNIAPQYSMPMSMSNQPTNPYAPYQQPLPPKQTTTPWGV</sequence>
<dbReference type="GO" id="GO:0006351">
    <property type="term" value="P:DNA-templated transcription"/>
    <property type="evidence" value="ECO:0007669"/>
    <property type="project" value="InterPro"/>
</dbReference>
<dbReference type="SUPFAM" id="SSF57701">
    <property type="entry name" value="Zn2/Cys6 DNA-binding domain"/>
    <property type="match status" value="1"/>
</dbReference>
<dbReference type="InterPro" id="IPR001138">
    <property type="entry name" value="Zn2Cys6_DnaBD"/>
</dbReference>
<dbReference type="EMBL" id="JAAECE010000002">
    <property type="protein sequence ID" value="KAF1804694.1"/>
    <property type="molecule type" value="Genomic_DNA"/>
</dbReference>
<feature type="region of interest" description="Disordered" evidence="6">
    <location>
        <begin position="749"/>
        <end position="773"/>
    </location>
</feature>
<evidence type="ECO:0000313" key="8">
    <source>
        <dbReference type="EMBL" id="KAF1804694.1"/>
    </source>
</evidence>
<comment type="caution">
    <text evidence="8">The sequence shown here is derived from an EMBL/GenBank/DDBJ whole genome shotgun (WGS) entry which is preliminary data.</text>
</comment>
<feature type="region of interest" description="Disordered" evidence="6">
    <location>
        <begin position="673"/>
        <end position="698"/>
    </location>
</feature>
<dbReference type="SMART" id="SM00906">
    <property type="entry name" value="Fungal_trans"/>
    <property type="match status" value="1"/>
</dbReference>
<accession>A0A8H4F4I5</accession>
<dbReference type="GO" id="GO:0008270">
    <property type="term" value="F:zinc ion binding"/>
    <property type="evidence" value="ECO:0007669"/>
    <property type="project" value="InterPro"/>
</dbReference>
<evidence type="ECO:0000256" key="1">
    <source>
        <dbReference type="ARBA" id="ARBA00004123"/>
    </source>
</evidence>
<dbReference type="PROSITE" id="PS00463">
    <property type="entry name" value="ZN2_CY6_FUNGAL_1"/>
    <property type="match status" value="1"/>
</dbReference>
<dbReference type="InterPro" id="IPR050815">
    <property type="entry name" value="TF_fung"/>
</dbReference>
<feature type="compositionally biased region" description="Polar residues" evidence="6">
    <location>
        <begin position="100"/>
        <end position="128"/>
    </location>
</feature>
<dbReference type="InterPro" id="IPR036864">
    <property type="entry name" value="Zn2-C6_fun-type_DNA-bd_sf"/>
</dbReference>
<dbReference type="PANTHER" id="PTHR47338">
    <property type="entry name" value="ZN(II)2CYS6 TRANSCRIPTION FACTOR (EUROFUNG)-RELATED"/>
    <property type="match status" value="1"/>
</dbReference>
<feature type="region of interest" description="Disordered" evidence="6">
    <location>
        <begin position="577"/>
        <end position="644"/>
    </location>
</feature>